<dbReference type="Proteomes" id="UP000034934">
    <property type="component" value="Unassembled WGS sequence"/>
</dbReference>
<gene>
    <name evidence="1" type="ORF">UR19_C0010G0008</name>
</gene>
<organism evidence="1 2">
    <name type="scientific">Candidatus Nomurabacteria bacterium GW2011_GWF1_31_48</name>
    <dbReference type="NCBI Taxonomy" id="1618767"/>
    <lineage>
        <taxon>Bacteria</taxon>
        <taxon>Candidatus Nomuraibacteriota</taxon>
    </lineage>
</organism>
<dbReference type="EMBL" id="LBOG01000010">
    <property type="protein sequence ID" value="KKP29676.1"/>
    <property type="molecule type" value="Genomic_DNA"/>
</dbReference>
<name>A0A0F9YTA2_9BACT</name>
<sequence>MNWPRRLLLVALMVNPLERISTRTLSMILPSGVRVRPTSVLGVVGVKGIGRLVVGAGA</sequence>
<reference evidence="1 2" key="1">
    <citation type="journal article" date="2015" name="Nature">
        <title>rRNA introns, odd ribosomes, and small enigmatic genomes across a large radiation of phyla.</title>
        <authorList>
            <person name="Brown C.T."/>
            <person name="Hug L.A."/>
            <person name="Thomas B.C."/>
            <person name="Sharon I."/>
            <person name="Castelle C.J."/>
            <person name="Singh A."/>
            <person name="Wilkins M.J."/>
            <person name="Williams K.H."/>
            <person name="Banfield J.F."/>
        </authorList>
    </citation>
    <scope>NUCLEOTIDE SEQUENCE [LARGE SCALE GENOMIC DNA]</scope>
</reference>
<accession>A0A0F9YTA2</accession>
<comment type="caution">
    <text evidence="1">The sequence shown here is derived from an EMBL/GenBank/DDBJ whole genome shotgun (WGS) entry which is preliminary data.</text>
</comment>
<proteinExistence type="predicted"/>
<dbReference type="AlphaFoldDB" id="A0A0F9YTA2"/>
<evidence type="ECO:0000313" key="2">
    <source>
        <dbReference type="Proteomes" id="UP000034934"/>
    </source>
</evidence>
<evidence type="ECO:0000313" key="1">
    <source>
        <dbReference type="EMBL" id="KKP29676.1"/>
    </source>
</evidence>
<protein>
    <submittedName>
        <fullName evidence="1">Uncharacterized protein</fullName>
    </submittedName>
</protein>